<dbReference type="EMBL" id="JAQQXT010000005">
    <property type="protein sequence ID" value="MDC8771813.1"/>
    <property type="molecule type" value="Genomic_DNA"/>
</dbReference>
<proteinExistence type="predicted"/>
<dbReference type="Proteomes" id="UP001221189">
    <property type="component" value="Unassembled WGS sequence"/>
</dbReference>
<gene>
    <name evidence="1" type="ORF">PRZ03_09555</name>
</gene>
<keyword evidence="2" id="KW-1185">Reference proteome</keyword>
<dbReference type="NCBIfam" id="TIGR02595">
    <property type="entry name" value="PEP_CTERM"/>
    <property type="match status" value="1"/>
</dbReference>
<evidence type="ECO:0000313" key="1">
    <source>
        <dbReference type="EMBL" id="MDC8771813.1"/>
    </source>
</evidence>
<dbReference type="RefSeq" id="WP_273600104.1">
    <property type="nucleotide sequence ID" value="NZ_JAQQXT010000005.1"/>
</dbReference>
<reference evidence="1 2" key="1">
    <citation type="submission" date="2022-10" db="EMBL/GenBank/DDBJ databases">
        <title>Paucibacter sp. hw1 Genome sequencing.</title>
        <authorList>
            <person name="Park S."/>
        </authorList>
    </citation>
    <scope>NUCLEOTIDE SEQUENCE [LARGE SCALE GENOMIC DNA]</scope>
    <source>
        <strain evidence="2">hw1</strain>
    </source>
</reference>
<dbReference type="InterPro" id="IPR013424">
    <property type="entry name" value="Ice-binding_C"/>
</dbReference>
<name>A0ABT5KD13_9BURK</name>
<accession>A0ABT5KD13</accession>
<evidence type="ECO:0000313" key="2">
    <source>
        <dbReference type="Proteomes" id="UP001221189"/>
    </source>
</evidence>
<protein>
    <submittedName>
        <fullName evidence="1">PEP-CTERM sorting domain-containing protein</fullName>
    </submittedName>
</protein>
<comment type="caution">
    <text evidence="1">The sequence shown here is derived from an EMBL/GenBank/DDBJ whole genome shotgun (WGS) entry which is preliminary data.</text>
</comment>
<organism evidence="1 2">
    <name type="scientific">Roseateles albus</name>
    <dbReference type="NCBI Taxonomy" id="2987525"/>
    <lineage>
        <taxon>Bacteria</taxon>
        <taxon>Pseudomonadati</taxon>
        <taxon>Pseudomonadota</taxon>
        <taxon>Betaproteobacteria</taxon>
        <taxon>Burkholderiales</taxon>
        <taxon>Sphaerotilaceae</taxon>
        <taxon>Roseateles</taxon>
    </lineage>
</organism>
<sequence>MAFARRGVRLNKEGVAMKCMNRLTCSVLMGAVAVLALPVQAVVALPSYYKYSYVHGTLTDLSADQVAQGVPGNIYALPTVYGDGSSAQSWTSVGVEDSQVKALTQNGEHKYSYNGEAQIDAGFGLHAKVQTLTSDAGRSSATTLFGNAFAGWGDRWYVAPTADHLENSAGLLNLHLSLDGQLLSDRLSGSTHPYNNFASLVALAYRLTNTGVAWQGAGGVYLDGQTAWQFSSPSWHDWNPPITAKPVAPFAGAGAVEVEVLMPFLYGQAFYLELQLNLLGQGNSTLDFGHTGKLTAVEMLQGTSLETGYASENPNAPALFTQLQTNNPVLNPVPEPASALLLLLGIPVLWAGLKRRHE</sequence>